<organism evidence="2 3">
    <name type="scientific">Allocoleopsis franciscana PCC 7113</name>
    <dbReference type="NCBI Taxonomy" id="1173027"/>
    <lineage>
        <taxon>Bacteria</taxon>
        <taxon>Bacillati</taxon>
        <taxon>Cyanobacteriota</taxon>
        <taxon>Cyanophyceae</taxon>
        <taxon>Coleofasciculales</taxon>
        <taxon>Coleofasciculaceae</taxon>
        <taxon>Allocoleopsis</taxon>
        <taxon>Allocoleopsis franciscana</taxon>
    </lineage>
</organism>
<sequence length="430" mass="49858">MSPTKIAQLTPEQEDLIPSIIEKWTRVFCSTQPIDRQKAEAAVKAAYAVMGKPEPVICFFSSPNAARLAVFEQHSPQQTAQQLGVPLLMPFVSQLQEQIGKQLEEALWPQLQIHMSSQPLQSLFQLRTMLMWQSQAQFSKQQLELFGQLRQQWIKQQWEQQQEELRKQLLQAPGGQFLVQMGDSLWQNIAEPLWQNLAHQPFVEWGQQQLQQNPFVQMIDVVGFAYYGLLLPGLEASSIALLDFCISVLNCDCDLPQWQAYQSLLSECGCIFPFENTCIICDRPTKLTFDNEHRLHGEGEPAIEFADGYRLYYYRGVSLPEQYWVHPHHWQARWLLEEHNAELRRVLIQGIGYSRICQELQATELDSWREYTLLKIDSEVDVEPIYLLKMTCPSTGYIHAIRVPPTMRSAREAIRWMNWGTDPEEFSIES</sequence>
<gene>
    <name evidence="2" type="ORF">Mic7113_2464</name>
</gene>
<dbReference type="InterPro" id="IPR046633">
    <property type="entry name" value="DUF6745"/>
</dbReference>
<dbReference type="AlphaFoldDB" id="K9WEN9"/>
<evidence type="ECO:0000259" key="1">
    <source>
        <dbReference type="Pfam" id="PF20530"/>
    </source>
</evidence>
<evidence type="ECO:0000313" key="3">
    <source>
        <dbReference type="Proteomes" id="UP000010471"/>
    </source>
</evidence>
<dbReference type="KEGG" id="mic:Mic7113_2464"/>
<dbReference type="Pfam" id="PF20530">
    <property type="entry name" value="DUF6745"/>
    <property type="match status" value="1"/>
</dbReference>
<dbReference type="HOGENOM" id="CLU_054754_0_0_3"/>
<dbReference type="EMBL" id="CP003630">
    <property type="protein sequence ID" value="AFZ18266.1"/>
    <property type="molecule type" value="Genomic_DNA"/>
</dbReference>
<accession>K9WEN9</accession>
<dbReference type="PATRIC" id="fig|1173027.3.peg.2696"/>
<proteinExistence type="predicted"/>
<dbReference type="Proteomes" id="UP000010471">
    <property type="component" value="Chromosome"/>
</dbReference>
<dbReference type="eggNOG" id="COG4886">
    <property type="taxonomic scope" value="Bacteria"/>
</dbReference>
<protein>
    <recommendedName>
        <fullName evidence="1">DUF6745 domain-containing protein</fullName>
    </recommendedName>
</protein>
<keyword evidence="3" id="KW-1185">Reference proteome</keyword>
<name>K9WEN9_9CYAN</name>
<reference evidence="2 3" key="1">
    <citation type="submission" date="2012-06" db="EMBL/GenBank/DDBJ databases">
        <title>Finished chromosome of genome of Microcoleus sp. PCC 7113.</title>
        <authorList>
            <consortium name="US DOE Joint Genome Institute"/>
            <person name="Gugger M."/>
            <person name="Coursin T."/>
            <person name="Rippka R."/>
            <person name="Tandeau De Marsac N."/>
            <person name="Huntemann M."/>
            <person name="Wei C.-L."/>
            <person name="Han J."/>
            <person name="Detter J.C."/>
            <person name="Han C."/>
            <person name="Tapia R."/>
            <person name="Chen A."/>
            <person name="Kyrpides N."/>
            <person name="Mavromatis K."/>
            <person name="Markowitz V."/>
            <person name="Szeto E."/>
            <person name="Ivanova N."/>
            <person name="Pagani I."/>
            <person name="Pati A."/>
            <person name="Goodwin L."/>
            <person name="Nordberg H.P."/>
            <person name="Cantor M.N."/>
            <person name="Hua S.X."/>
            <person name="Woyke T."/>
            <person name="Kerfeld C.A."/>
        </authorList>
    </citation>
    <scope>NUCLEOTIDE SEQUENCE [LARGE SCALE GENOMIC DNA]</scope>
    <source>
        <strain evidence="2 3">PCC 7113</strain>
    </source>
</reference>
<dbReference type="STRING" id="1173027.Mic7113_2464"/>
<dbReference type="RefSeq" id="WP_015182415.1">
    <property type="nucleotide sequence ID" value="NC_019738.1"/>
</dbReference>
<feature type="domain" description="DUF6745" evidence="1">
    <location>
        <begin position="257"/>
        <end position="426"/>
    </location>
</feature>
<evidence type="ECO:0000313" key="2">
    <source>
        <dbReference type="EMBL" id="AFZ18266.1"/>
    </source>
</evidence>